<organism evidence="2 3">
    <name type="scientific">Thelonectria olida</name>
    <dbReference type="NCBI Taxonomy" id="1576542"/>
    <lineage>
        <taxon>Eukaryota</taxon>
        <taxon>Fungi</taxon>
        <taxon>Dikarya</taxon>
        <taxon>Ascomycota</taxon>
        <taxon>Pezizomycotina</taxon>
        <taxon>Sordariomycetes</taxon>
        <taxon>Hypocreomycetidae</taxon>
        <taxon>Hypocreales</taxon>
        <taxon>Nectriaceae</taxon>
        <taxon>Thelonectria</taxon>
    </lineage>
</organism>
<proteinExistence type="predicted"/>
<keyword evidence="1" id="KW-0472">Membrane</keyword>
<keyword evidence="3" id="KW-1185">Reference proteome</keyword>
<evidence type="ECO:0000313" key="3">
    <source>
        <dbReference type="Proteomes" id="UP000777438"/>
    </source>
</evidence>
<dbReference type="AlphaFoldDB" id="A0A9P8VR18"/>
<dbReference type="Proteomes" id="UP000777438">
    <property type="component" value="Unassembled WGS sequence"/>
</dbReference>
<comment type="caution">
    <text evidence="2">The sequence shown here is derived from an EMBL/GenBank/DDBJ whole genome shotgun (WGS) entry which is preliminary data.</text>
</comment>
<dbReference type="EMBL" id="JAGPYM010000078">
    <property type="protein sequence ID" value="KAH6869193.1"/>
    <property type="molecule type" value="Genomic_DNA"/>
</dbReference>
<accession>A0A9P8VR18</accession>
<sequence length="159" mass="18842">MSMSIFNLPYPPLLLYHDYPSLQGKLMPRNNEFLRLKGRNLQIYSHALVEIATRNRSDQFNTHSCVMIDPIKLNQIELSNKFVSKRRAPLAQANLSDDEMILLSPLMYGFGLGDKIWSKCYYVSNYYLYGLLFLYLLINMYFNSFLQLLDFEMWLEMRL</sequence>
<keyword evidence="1" id="KW-0812">Transmembrane</keyword>
<evidence type="ECO:0000256" key="1">
    <source>
        <dbReference type="SAM" id="Phobius"/>
    </source>
</evidence>
<feature type="transmembrane region" description="Helical" evidence="1">
    <location>
        <begin position="126"/>
        <end position="149"/>
    </location>
</feature>
<protein>
    <submittedName>
        <fullName evidence="2">Uncharacterized protein</fullName>
    </submittedName>
</protein>
<name>A0A9P8VR18_9HYPO</name>
<reference evidence="2 3" key="1">
    <citation type="journal article" date="2021" name="Nat. Commun.">
        <title>Genetic determinants of endophytism in the Arabidopsis root mycobiome.</title>
        <authorList>
            <person name="Mesny F."/>
            <person name="Miyauchi S."/>
            <person name="Thiergart T."/>
            <person name="Pickel B."/>
            <person name="Atanasova L."/>
            <person name="Karlsson M."/>
            <person name="Huettel B."/>
            <person name="Barry K.W."/>
            <person name="Haridas S."/>
            <person name="Chen C."/>
            <person name="Bauer D."/>
            <person name="Andreopoulos W."/>
            <person name="Pangilinan J."/>
            <person name="LaButti K."/>
            <person name="Riley R."/>
            <person name="Lipzen A."/>
            <person name="Clum A."/>
            <person name="Drula E."/>
            <person name="Henrissat B."/>
            <person name="Kohler A."/>
            <person name="Grigoriev I.V."/>
            <person name="Martin F.M."/>
            <person name="Hacquard S."/>
        </authorList>
    </citation>
    <scope>NUCLEOTIDE SEQUENCE [LARGE SCALE GENOMIC DNA]</scope>
    <source>
        <strain evidence="2 3">MPI-CAGE-CH-0241</strain>
    </source>
</reference>
<gene>
    <name evidence="2" type="ORF">B0T10DRAFT_297584</name>
</gene>
<keyword evidence="1" id="KW-1133">Transmembrane helix</keyword>
<evidence type="ECO:0000313" key="2">
    <source>
        <dbReference type="EMBL" id="KAH6869193.1"/>
    </source>
</evidence>